<proteinExistence type="predicted"/>
<dbReference type="Proteomes" id="UP000814033">
    <property type="component" value="Unassembled WGS sequence"/>
</dbReference>
<evidence type="ECO:0000313" key="2">
    <source>
        <dbReference type="Proteomes" id="UP000814033"/>
    </source>
</evidence>
<name>A0ACB8RYY0_9AGAM</name>
<comment type="caution">
    <text evidence="1">The sequence shown here is derived from an EMBL/GenBank/DDBJ whole genome shotgun (WGS) entry which is preliminary data.</text>
</comment>
<reference evidence="1" key="2">
    <citation type="journal article" date="2022" name="New Phytol.">
        <title>Evolutionary transition to the ectomycorrhizal habit in the genomes of a hyperdiverse lineage of mushroom-forming fungi.</title>
        <authorList>
            <person name="Looney B."/>
            <person name="Miyauchi S."/>
            <person name="Morin E."/>
            <person name="Drula E."/>
            <person name="Courty P.E."/>
            <person name="Kohler A."/>
            <person name="Kuo A."/>
            <person name="LaButti K."/>
            <person name="Pangilinan J."/>
            <person name="Lipzen A."/>
            <person name="Riley R."/>
            <person name="Andreopoulos W."/>
            <person name="He G."/>
            <person name="Johnson J."/>
            <person name="Nolan M."/>
            <person name="Tritt A."/>
            <person name="Barry K.W."/>
            <person name="Grigoriev I.V."/>
            <person name="Nagy L.G."/>
            <person name="Hibbett D."/>
            <person name="Henrissat B."/>
            <person name="Matheny P.B."/>
            <person name="Labbe J."/>
            <person name="Martin F.M."/>
        </authorList>
    </citation>
    <scope>NUCLEOTIDE SEQUENCE</scope>
    <source>
        <strain evidence="1">FP105234-sp</strain>
    </source>
</reference>
<reference evidence="1" key="1">
    <citation type="submission" date="2021-02" db="EMBL/GenBank/DDBJ databases">
        <authorList>
            <consortium name="DOE Joint Genome Institute"/>
            <person name="Ahrendt S."/>
            <person name="Looney B.P."/>
            <person name="Miyauchi S."/>
            <person name="Morin E."/>
            <person name="Drula E."/>
            <person name="Courty P.E."/>
            <person name="Chicoki N."/>
            <person name="Fauchery L."/>
            <person name="Kohler A."/>
            <person name="Kuo A."/>
            <person name="Labutti K."/>
            <person name="Pangilinan J."/>
            <person name="Lipzen A."/>
            <person name="Riley R."/>
            <person name="Andreopoulos W."/>
            <person name="He G."/>
            <person name="Johnson J."/>
            <person name="Barry K.W."/>
            <person name="Grigoriev I.V."/>
            <person name="Nagy L."/>
            <person name="Hibbett D."/>
            <person name="Henrissat B."/>
            <person name="Matheny P.B."/>
            <person name="Labbe J."/>
            <person name="Martin F."/>
        </authorList>
    </citation>
    <scope>NUCLEOTIDE SEQUENCE</scope>
    <source>
        <strain evidence="1">FP105234-sp</strain>
    </source>
</reference>
<protein>
    <submittedName>
        <fullName evidence="1">Uncharacterized protein</fullName>
    </submittedName>
</protein>
<organism evidence="1 2">
    <name type="scientific">Auriscalpium vulgare</name>
    <dbReference type="NCBI Taxonomy" id="40419"/>
    <lineage>
        <taxon>Eukaryota</taxon>
        <taxon>Fungi</taxon>
        <taxon>Dikarya</taxon>
        <taxon>Basidiomycota</taxon>
        <taxon>Agaricomycotina</taxon>
        <taxon>Agaricomycetes</taxon>
        <taxon>Russulales</taxon>
        <taxon>Auriscalpiaceae</taxon>
        <taxon>Auriscalpium</taxon>
    </lineage>
</organism>
<keyword evidence="2" id="KW-1185">Reference proteome</keyword>
<evidence type="ECO:0000313" key="1">
    <source>
        <dbReference type="EMBL" id="KAI0049097.1"/>
    </source>
</evidence>
<sequence length="438" mass="47230">MKRHRSEEEPPERSSPSGASSPGDGDMADTETDAGPSQPTLSSGGQAKGKEKEESQAAQPPPAKKKRTRTLTTPHQSAVLHALLAQSRFPTTAMREEVGRSIGLSARKVQLIFSQNQRQKARRPRSQSVAPPLTRPPQYGAFSNMPVSAPATSNNPFGAGYSAPPSSYSYPGPPAQYAAVQEHPDPEAALRTPATGTSSSSSGQLSGPGVPGASTPYLPRFPYGVQNPPQLPPPSAYPPSYGHQDPWASHEGSSGSSRPPTEPVPRDFSFNLPPLRLDETRGVGTYSSGGLPRLAPPRNYDISPRPFTADSPFAHHPPLERPSPQSHRPARPLPRLRIPPPLPLQTSHRAGPSYPPPMQERATNSEVGRYLQPVEPVERIASSSQLPPVRTESPVESPQPARPTRFDPVRAAVSEHERSRSHSRDSPTHTPPRPHPYD</sequence>
<accession>A0ACB8RYY0</accession>
<dbReference type="EMBL" id="MU275877">
    <property type="protein sequence ID" value="KAI0049097.1"/>
    <property type="molecule type" value="Genomic_DNA"/>
</dbReference>
<gene>
    <name evidence="1" type="ORF">FA95DRAFT_947551</name>
</gene>